<evidence type="ECO:0000256" key="3">
    <source>
        <dbReference type="ARBA" id="ARBA00023002"/>
    </source>
</evidence>
<accession>A0AAD8TQR3</accession>
<dbReference type="PRINTS" id="PR00368">
    <property type="entry name" value="FADPNR"/>
</dbReference>
<organism evidence="6 7">
    <name type="scientific">Lolium multiflorum</name>
    <name type="common">Italian ryegrass</name>
    <name type="synonym">Lolium perenne subsp. multiflorum</name>
    <dbReference type="NCBI Taxonomy" id="4521"/>
    <lineage>
        <taxon>Eukaryota</taxon>
        <taxon>Viridiplantae</taxon>
        <taxon>Streptophyta</taxon>
        <taxon>Embryophyta</taxon>
        <taxon>Tracheophyta</taxon>
        <taxon>Spermatophyta</taxon>
        <taxon>Magnoliopsida</taxon>
        <taxon>Liliopsida</taxon>
        <taxon>Poales</taxon>
        <taxon>Poaceae</taxon>
        <taxon>BOP clade</taxon>
        <taxon>Pooideae</taxon>
        <taxon>Poodae</taxon>
        <taxon>Poeae</taxon>
        <taxon>Poeae Chloroplast Group 2 (Poeae type)</taxon>
        <taxon>Loliodinae</taxon>
        <taxon>Loliinae</taxon>
        <taxon>Lolium</taxon>
    </lineage>
</organism>
<evidence type="ECO:0000313" key="6">
    <source>
        <dbReference type="EMBL" id="KAK1686781.1"/>
    </source>
</evidence>
<feature type="chain" id="PRO_5042255471" description="FAD/NAD(P)-binding domain-containing protein" evidence="4">
    <location>
        <begin position="27"/>
        <end position="335"/>
    </location>
</feature>
<dbReference type="GO" id="GO:0097237">
    <property type="term" value="P:cellular response to toxic substance"/>
    <property type="evidence" value="ECO:0007669"/>
    <property type="project" value="UniProtKB-ARBA"/>
</dbReference>
<evidence type="ECO:0000256" key="2">
    <source>
        <dbReference type="ARBA" id="ARBA00022630"/>
    </source>
</evidence>
<protein>
    <recommendedName>
        <fullName evidence="5">FAD/NAD(P)-binding domain-containing protein</fullName>
    </recommendedName>
</protein>
<dbReference type="GO" id="GO:0016491">
    <property type="term" value="F:oxidoreductase activity"/>
    <property type="evidence" value="ECO:0007669"/>
    <property type="project" value="UniProtKB-KW"/>
</dbReference>
<dbReference type="PRINTS" id="PR00469">
    <property type="entry name" value="PNDRDTASEII"/>
</dbReference>
<dbReference type="Proteomes" id="UP001231189">
    <property type="component" value="Unassembled WGS sequence"/>
</dbReference>
<feature type="domain" description="FAD/NAD(P)-binding" evidence="5">
    <location>
        <begin position="235"/>
        <end position="325"/>
    </location>
</feature>
<evidence type="ECO:0000313" key="7">
    <source>
        <dbReference type="Proteomes" id="UP001231189"/>
    </source>
</evidence>
<evidence type="ECO:0000256" key="4">
    <source>
        <dbReference type="SAM" id="SignalP"/>
    </source>
</evidence>
<evidence type="ECO:0000256" key="1">
    <source>
        <dbReference type="ARBA" id="ARBA00009333"/>
    </source>
</evidence>
<comment type="similarity">
    <text evidence="1">Belongs to the class-II pyridine nucleotide-disulfide oxidoreductase family.</text>
</comment>
<dbReference type="EMBL" id="JAUUTY010000002">
    <property type="protein sequence ID" value="KAK1686781.1"/>
    <property type="molecule type" value="Genomic_DNA"/>
</dbReference>
<gene>
    <name evidence="6" type="ORF">QYE76_047629</name>
</gene>
<dbReference type="Gene3D" id="3.50.50.60">
    <property type="entry name" value="FAD/NAD(P)-binding domain"/>
    <property type="match status" value="4"/>
</dbReference>
<proteinExistence type="inferred from homology"/>
<comment type="caution">
    <text evidence="6">The sequence shown here is derived from an EMBL/GenBank/DDBJ whole genome shotgun (WGS) entry which is preliminary data.</text>
</comment>
<sequence>MEDRLVGRFLLLVAVAVVGDFPWADAPCSVFAASRRCLSPLHPNPRLPPPSPLQPALMPLCSKLAALLRRSRPFGAAASASRAGRAHGTELRPMLFEGWFANNIAAGGQLTTATDVENFPGFLDGILGIDLMDHCCAQSVRFGTNFFSETITSVDFSARPFRVSFDDTVIHANSVIIATGAVAHRLHFASSDAFRNRGISACAVGDGAYLPEQAHRRRRRRGLGHGGGQLSHKVVWYSEVVEAYGGSDGGPLAGVKVKNLVSGEVSDFQVAGLFFFIGHEPATKFLGPQLKLDSEGYMATMPGSTHTSVKGVFAAGDVQDKMYRQVITVAGLGMY</sequence>
<keyword evidence="4" id="KW-0732">Signal</keyword>
<reference evidence="6" key="1">
    <citation type="submission" date="2023-07" db="EMBL/GenBank/DDBJ databases">
        <title>A chromosome-level genome assembly of Lolium multiflorum.</title>
        <authorList>
            <person name="Chen Y."/>
            <person name="Copetti D."/>
            <person name="Kolliker R."/>
            <person name="Studer B."/>
        </authorList>
    </citation>
    <scope>NUCLEOTIDE SEQUENCE</scope>
    <source>
        <strain evidence="6">02402/16</strain>
        <tissue evidence="6">Leaf</tissue>
    </source>
</reference>
<dbReference type="AlphaFoldDB" id="A0AAD8TQR3"/>
<dbReference type="Pfam" id="PF07992">
    <property type="entry name" value="Pyr_redox_2"/>
    <property type="match status" value="1"/>
</dbReference>
<keyword evidence="2" id="KW-0285">Flavoprotein</keyword>
<evidence type="ECO:0000259" key="5">
    <source>
        <dbReference type="Pfam" id="PF07992"/>
    </source>
</evidence>
<dbReference type="InterPro" id="IPR036188">
    <property type="entry name" value="FAD/NAD-bd_sf"/>
</dbReference>
<name>A0AAD8TQR3_LOLMU</name>
<dbReference type="SUPFAM" id="SSF51905">
    <property type="entry name" value="FAD/NAD(P)-binding domain"/>
    <property type="match status" value="1"/>
</dbReference>
<feature type="signal peptide" evidence="4">
    <location>
        <begin position="1"/>
        <end position="26"/>
    </location>
</feature>
<keyword evidence="7" id="KW-1185">Reference proteome</keyword>
<dbReference type="InterPro" id="IPR023753">
    <property type="entry name" value="FAD/NAD-binding_dom"/>
</dbReference>
<dbReference type="InterPro" id="IPR050097">
    <property type="entry name" value="Ferredoxin-NADP_redctase_2"/>
</dbReference>
<keyword evidence="3" id="KW-0560">Oxidoreductase</keyword>
<dbReference type="PANTHER" id="PTHR48105">
    <property type="entry name" value="THIOREDOXIN REDUCTASE 1-RELATED-RELATED"/>
    <property type="match status" value="1"/>
</dbReference>